<feature type="transmembrane region" description="Helical" evidence="1">
    <location>
        <begin position="15"/>
        <end position="34"/>
    </location>
</feature>
<dbReference type="Proteomes" id="UP000093523">
    <property type="component" value="Unassembled WGS sequence"/>
</dbReference>
<dbReference type="AlphaFoldDB" id="A0A1B9NWK9"/>
<dbReference type="GO" id="GO:0005524">
    <property type="term" value="F:ATP binding"/>
    <property type="evidence" value="ECO:0007669"/>
    <property type="project" value="UniProtKB-KW"/>
</dbReference>
<sequence length="179" mass="20336">MPLRFKQRGNFTVEFAVVGVALSIMFVFSADVIIKLSIRGKLDRLSYSLVNVLKERTQLYDEDYVITQSEADTIFTIAQNSLRRMQQSYKDKNFGGVVEELTFRGIGNPNAPRRYNLGGYACPLAQTINEFDYLSVVTTWTRQATLYRVTLCYNTDNMFGSLVNESYTNVSSSSIMIGR</sequence>
<protein>
    <submittedName>
        <fullName evidence="2">ATP-binding protein</fullName>
    </submittedName>
</protein>
<keyword evidence="2" id="KW-0547">Nucleotide-binding</keyword>
<dbReference type="RefSeq" id="WP_017023319.1">
    <property type="nucleotide sequence ID" value="NZ_CAWMPN010000015.1"/>
</dbReference>
<keyword evidence="1" id="KW-1133">Transmembrane helix</keyword>
<name>A0A1B9NWK9_ALILO</name>
<proteinExistence type="predicted"/>
<keyword evidence="1" id="KW-0472">Membrane</keyword>
<evidence type="ECO:0000256" key="1">
    <source>
        <dbReference type="SAM" id="Phobius"/>
    </source>
</evidence>
<dbReference type="OrthoDB" id="5876198at2"/>
<organism evidence="2 3">
    <name type="scientific">Aliivibrio logei</name>
    <name type="common">Vibrio logei</name>
    <dbReference type="NCBI Taxonomy" id="688"/>
    <lineage>
        <taxon>Bacteria</taxon>
        <taxon>Pseudomonadati</taxon>
        <taxon>Pseudomonadota</taxon>
        <taxon>Gammaproteobacteria</taxon>
        <taxon>Vibrionales</taxon>
        <taxon>Vibrionaceae</taxon>
        <taxon>Aliivibrio</taxon>
    </lineage>
</organism>
<keyword evidence="1" id="KW-0812">Transmembrane</keyword>
<reference evidence="2 3" key="1">
    <citation type="submission" date="2016-06" db="EMBL/GenBank/DDBJ databases">
        <authorList>
            <person name="Kjaerup R.B."/>
            <person name="Dalgaard T.S."/>
            <person name="Juul-Madsen H.R."/>
        </authorList>
    </citation>
    <scope>NUCLEOTIDE SEQUENCE [LARGE SCALE GENOMIC DNA]</scope>
    <source>
        <strain evidence="2 3">1S159</strain>
    </source>
</reference>
<dbReference type="EMBL" id="MAJU01000015">
    <property type="protein sequence ID" value="OCH19597.1"/>
    <property type="molecule type" value="Genomic_DNA"/>
</dbReference>
<accession>A0A1B9NWK9</accession>
<dbReference type="Pfam" id="PF16964">
    <property type="entry name" value="TadF"/>
    <property type="match status" value="1"/>
</dbReference>
<comment type="caution">
    <text evidence="2">The sequence shown here is derived from an EMBL/GenBank/DDBJ whole genome shotgun (WGS) entry which is preliminary data.</text>
</comment>
<keyword evidence="2" id="KW-0067">ATP-binding</keyword>
<dbReference type="InterPro" id="IPR031582">
    <property type="entry name" value="TadF"/>
</dbReference>
<dbReference type="STRING" id="688.A6E04_16365"/>
<evidence type="ECO:0000313" key="3">
    <source>
        <dbReference type="Proteomes" id="UP000093523"/>
    </source>
</evidence>
<evidence type="ECO:0000313" key="2">
    <source>
        <dbReference type="EMBL" id="OCH19597.1"/>
    </source>
</evidence>
<gene>
    <name evidence="2" type="ORF">A6E04_16365</name>
</gene>